<dbReference type="Pfam" id="PF07501">
    <property type="entry name" value="G5"/>
    <property type="match status" value="1"/>
</dbReference>
<evidence type="ECO:0000313" key="7">
    <source>
        <dbReference type="Proteomes" id="UP000461768"/>
    </source>
</evidence>
<dbReference type="PROSITE" id="PS51782">
    <property type="entry name" value="LYSM"/>
    <property type="match status" value="1"/>
</dbReference>
<dbReference type="CDD" id="cd00118">
    <property type="entry name" value="LysM"/>
    <property type="match status" value="1"/>
</dbReference>
<proteinExistence type="predicted"/>
<dbReference type="InterPro" id="IPR011055">
    <property type="entry name" value="Dup_hybrid_motif"/>
</dbReference>
<reference evidence="6 7" key="2">
    <citation type="submission" date="2020-02" db="EMBL/GenBank/DDBJ databases">
        <title>Candidatus Galacturonibacter soehngenii shows hetero-acetogenic catabolism of galacturonic acid but lacks a canonical carbon monoxide dehydrogenase/acetyl-CoA synthase complex.</title>
        <authorList>
            <person name="Diender M."/>
            <person name="Stouten G.R."/>
            <person name="Petersen J.F."/>
            <person name="Nielsen P.H."/>
            <person name="Dueholm M.S."/>
            <person name="Pronk J.T."/>
            <person name="Van Loosdrecht M.C.M."/>
        </authorList>
    </citation>
    <scope>NUCLEOTIDE SEQUENCE [LARGE SCALE GENOMIC DNA]</scope>
    <source>
        <strain evidence="6">GalUA</strain>
    </source>
</reference>
<feature type="domain" description="LysM" evidence="5">
    <location>
        <begin position="261"/>
        <end position="306"/>
    </location>
</feature>
<dbReference type="Gene3D" id="2.70.70.10">
    <property type="entry name" value="Glucose Permease (Domain IIA)"/>
    <property type="match status" value="1"/>
</dbReference>
<keyword evidence="1" id="KW-0732">Signal</keyword>
<keyword evidence="3" id="KW-0472">Membrane</keyword>
<evidence type="ECO:0000259" key="4">
    <source>
        <dbReference type="PROSITE" id="PS51109"/>
    </source>
</evidence>
<dbReference type="PANTHER" id="PTHR21666:SF270">
    <property type="entry name" value="MUREIN HYDROLASE ACTIVATOR ENVC"/>
    <property type="match status" value="1"/>
</dbReference>
<evidence type="ECO:0000259" key="5">
    <source>
        <dbReference type="PROSITE" id="PS51782"/>
    </source>
</evidence>
<dbReference type="EMBL" id="WAGX01000005">
    <property type="protein sequence ID" value="KAB1438597.1"/>
    <property type="molecule type" value="Genomic_DNA"/>
</dbReference>
<dbReference type="PROSITE" id="PS51109">
    <property type="entry name" value="G5"/>
    <property type="match status" value="1"/>
</dbReference>
<dbReference type="CDD" id="cd12797">
    <property type="entry name" value="M23_peptidase"/>
    <property type="match status" value="1"/>
</dbReference>
<name>A0A7V7QL06_9FIRM</name>
<comment type="caution">
    <text evidence="6">The sequence shown here is derived from an EMBL/GenBank/DDBJ whole genome shotgun (WGS) entry which is preliminary data.</text>
</comment>
<feature type="domain" description="G5" evidence="4">
    <location>
        <begin position="313"/>
        <end position="393"/>
    </location>
</feature>
<dbReference type="PANTHER" id="PTHR21666">
    <property type="entry name" value="PEPTIDASE-RELATED"/>
    <property type="match status" value="1"/>
</dbReference>
<organism evidence="6 7">
    <name type="scientific">Candidatus Galacturonatibacter soehngenii</name>
    <dbReference type="NCBI Taxonomy" id="2307010"/>
    <lineage>
        <taxon>Bacteria</taxon>
        <taxon>Bacillati</taxon>
        <taxon>Bacillota</taxon>
        <taxon>Clostridia</taxon>
        <taxon>Lachnospirales</taxon>
        <taxon>Lachnospiraceae</taxon>
        <taxon>Candidatus Galacturonatibacter</taxon>
    </lineage>
</organism>
<feature type="transmembrane region" description="Helical" evidence="3">
    <location>
        <begin position="12"/>
        <end position="33"/>
    </location>
</feature>
<dbReference type="Gene3D" id="2.20.230.10">
    <property type="entry name" value="Resuscitation-promoting factor rpfb"/>
    <property type="match status" value="1"/>
</dbReference>
<dbReference type="SMART" id="SM01208">
    <property type="entry name" value="G5"/>
    <property type="match status" value="1"/>
</dbReference>
<dbReference type="InterPro" id="IPR018392">
    <property type="entry name" value="LysM"/>
</dbReference>
<evidence type="ECO:0000313" key="6">
    <source>
        <dbReference type="EMBL" id="KAB1438597.1"/>
    </source>
</evidence>
<reference evidence="6 7" key="1">
    <citation type="submission" date="2019-09" db="EMBL/GenBank/DDBJ databases">
        <authorList>
            <person name="Valk L.C."/>
        </authorList>
    </citation>
    <scope>NUCLEOTIDE SEQUENCE [LARGE SCALE GENOMIC DNA]</scope>
    <source>
        <strain evidence="6">GalUA</strain>
    </source>
</reference>
<dbReference type="SUPFAM" id="SSF51261">
    <property type="entry name" value="Duplicated hybrid motif"/>
    <property type="match status" value="1"/>
</dbReference>
<keyword evidence="3" id="KW-1133">Transmembrane helix</keyword>
<dbReference type="RefSeq" id="WP_151146303.1">
    <property type="nucleotide sequence ID" value="NZ_WAGX01000005.1"/>
</dbReference>
<dbReference type="InterPro" id="IPR050570">
    <property type="entry name" value="Cell_wall_metabolism_enzyme"/>
</dbReference>
<dbReference type="Proteomes" id="UP000461768">
    <property type="component" value="Unassembled WGS sequence"/>
</dbReference>
<dbReference type="Gene3D" id="3.10.350.10">
    <property type="entry name" value="LysM domain"/>
    <property type="match status" value="1"/>
</dbReference>
<dbReference type="InterPro" id="IPR011098">
    <property type="entry name" value="G5_dom"/>
</dbReference>
<evidence type="ECO:0000256" key="2">
    <source>
        <dbReference type="SAM" id="MobiDB-lite"/>
    </source>
</evidence>
<feature type="compositionally biased region" description="Polar residues" evidence="2">
    <location>
        <begin position="183"/>
        <end position="211"/>
    </location>
</feature>
<dbReference type="OrthoDB" id="9809488at2"/>
<dbReference type="Pfam" id="PF01551">
    <property type="entry name" value="Peptidase_M23"/>
    <property type="match status" value="1"/>
</dbReference>
<sequence length="516" mass="57354">MKKITKFSKRIKITYFVGACLSCLVMLIVNPVISNRGDRDGTFYRIVINGQEEGTVLEENVANDLVMQARKQIASESQDIVYMDYSYEIVPDKKIVGSVDNLDVVKDNVYQELKSCIVATKQKAYTIKIDDFSITLPSKDAVISLLSEAKNKYDQENQFSIDLIQEEKQELIALQPNIYKMSKSPNQTDKVTEGTQQTDANGQQPEATTGDLSGEAVTEDGILDISFEQKIEVVETYVQSEEITDLETAINLVTKDQEKNKIYEVISGDCLSVVAQKNNVSVSKIVEMNENLDENTVLQIGDEIVVTVPEPELSVIVTEQTTYEEEYTLPVEYIENDNWFTTKQEVMQEGSSGFREVTAKLTQRNGKETNREIIEENIITEAIPKIIQIGTQEPPTFIKPITGGRFTSGFGKRWGRMHKGVDWACPVGTAVKASCNGTVVSAGWSNGYGYCITIKHSNGMQTRYGHLSKILVSSGDKVSQGDKIALSGNTGRSTGPHVHFEIIVNGDQSNPLNYLN</sequence>
<dbReference type="GO" id="GO:0004222">
    <property type="term" value="F:metalloendopeptidase activity"/>
    <property type="evidence" value="ECO:0007669"/>
    <property type="project" value="TreeGrafter"/>
</dbReference>
<dbReference type="SUPFAM" id="SSF54106">
    <property type="entry name" value="LysM domain"/>
    <property type="match status" value="1"/>
</dbReference>
<dbReference type="InterPro" id="IPR016047">
    <property type="entry name" value="M23ase_b-sheet_dom"/>
</dbReference>
<keyword evidence="3" id="KW-0812">Transmembrane</keyword>
<keyword evidence="7" id="KW-1185">Reference proteome</keyword>
<gene>
    <name evidence="6" type="ORF">F7O84_13795</name>
</gene>
<dbReference type="InterPro" id="IPR036779">
    <property type="entry name" value="LysM_dom_sf"/>
</dbReference>
<evidence type="ECO:0000256" key="1">
    <source>
        <dbReference type="ARBA" id="ARBA00022729"/>
    </source>
</evidence>
<feature type="region of interest" description="Disordered" evidence="2">
    <location>
        <begin position="182"/>
        <end position="214"/>
    </location>
</feature>
<dbReference type="Pfam" id="PF01476">
    <property type="entry name" value="LysM"/>
    <property type="match status" value="1"/>
</dbReference>
<dbReference type="AlphaFoldDB" id="A0A7V7QL06"/>
<dbReference type="SMART" id="SM00257">
    <property type="entry name" value="LysM"/>
    <property type="match status" value="1"/>
</dbReference>
<protein>
    <submittedName>
        <fullName evidence="6">Peptidoglycan DD-metalloendopeptidase family protein</fullName>
    </submittedName>
</protein>
<evidence type="ECO:0000256" key="3">
    <source>
        <dbReference type="SAM" id="Phobius"/>
    </source>
</evidence>
<accession>A0A7V7QL06</accession>